<accession>T0ZQX9</accession>
<feature type="non-terminal residue" evidence="8">
    <location>
        <position position="1"/>
    </location>
</feature>
<keyword evidence="3" id="KW-1003">Cell membrane</keyword>
<evidence type="ECO:0000256" key="3">
    <source>
        <dbReference type="ARBA" id="ARBA00022475"/>
    </source>
</evidence>
<comment type="subcellular location">
    <subcellularLocation>
        <location evidence="1">Cell membrane</location>
        <topology evidence="1">Multi-pass membrane protein</topology>
    </subcellularLocation>
</comment>
<evidence type="ECO:0000256" key="6">
    <source>
        <dbReference type="ARBA" id="ARBA00023136"/>
    </source>
</evidence>
<evidence type="ECO:0000256" key="1">
    <source>
        <dbReference type="ARBA" id="ARBA00004651"/>
    </source>
</evidence>
<reference evidence="8" key="1">
    <citation type="submission" date="2013-08" db="EMBL/GenBank/DDBJ databases">
        <authorList>
            <person name="Mendez C."/>
            <person name="Richter M."/>
            <person name="Ferrer M."/>
            <person name="Sanchez J."/>
        </authorList>
    </citation>
    <scope>NUCLEOTIDE SEQUENCE</scope>
</reference>
<dbReference type="PANTHER" id="PTHR30425:SF1">
    <property type="entry name" value="PHOSPHATE TRANSPORT SYSTEM PERMEASE PROTEIN PSTC"/>
    <property type="match status" value="1"/>
</dbReference>
<organism evidence="8">
    <name type="scientific">mine drainage metagenome</name>
    <dbReference type="NCBI Taxonomy" id="410659"/>
    <lineage>
        <taxon>unclassified sequences</taxon>
        <taxon>metagenomes</taxon>
        <taxon>ecological metagenomes</taxon>
    </lineage>
</organism>
<dbReference type="SUPFAM" id="SSF161098">
    <property type="entry name" value="MetI-like"/>
    <property type="match status" value="1"/>
</dbReference>
<dbReference type="EMBL" id="AUZX01009769">
    <property type="protein sequence ID" value="EQD50711.1"/>
    <property type="molecule type" value="Genomic_DNA"/>
</dbReference>
<keyword evidence="5 7" id="KW-1133">Transmembrane helix</keyword>
<gene>
    <name evidence="8" type="ORF">B1A_13361</name>
</gene>
<comment type="caution">
    <text evidence="8">The sequence shown here is derived from an EMBL/GenBank/DDBJ whole genome shotgun (WGS) entry which is preliminary data.</text>
</comment>
<proteinExistence type="predicted"/>
<dbReference type="InterPro" id="IPR051124">
    <property type="entry name" value="Phosphate_Transport_Permease"/>
</dbReference>
<keyword evidence="4 7" id="KW-0812">Transmembrane</keyword>
<dbReference type="Gene3D" id="1.10.3720.10">
    <property type="entry name" value="MetI-like"/>
    <property type="match status" value="1"/>
</dbReference>
<dbReference type="InterPro" id="IPR035906">
    <property type="entry name" value="MetI-like_sf"/>
</dbReference>
<evidence type="ECO:0000256" key="4">
    <source>
        <dbReference type="ARBA" id="ARBA00022692"/>
    </source>
</evidence>
<evidence type="ECO:0000256" key="2">
    <source>
        <dbReference type="ARBA" id="ARBA00022448"/>
    </source>
</evidence>
<dbReference type="PANTHER" id="PTHR30425">
    <property type="entry name" value="PHOSPHATE TRANSPORT SYSTEM PERMEASE PROTEIN PST"/>
    <property type="match status" value="1"/>
</dbReference>
<dbReference type="AlphaFoldDB" id="T0ZQX9"/>
<sequence length="101" mass="10546">VLPYTRAGVVGGIMLGLGRALGETMAVTFVIGNTQHLSPSLLAPGNSIASSLANEFAEAVGDLYTSALIELGLLLFIITTIVLAMAKLMLLRMGQREGTRS</sequence>
<feature type="transmembrane region" description="Helical" evidence="7">
    <location>
        <begin position="71"/>
        <end position="91"/>
    </location>
</feature>
<protein>
    <submittedName>
        <fullName evidence="8">Phosphate ABC transporter, inner membrane subunit PstC</fullName>
    </submittedName>
</protein>
<name>T0ZQX9_9ZZZZ</name>
<keyword evidence="2" id="KW-0813">Transport</keyword>
<evidence type="ECO:0000256" key="5">
    <source>
        <dbReference type="ARBA" id="ARBA00022989"/>
    </source>
</evidence>
<evidence type="ECO:0000256" key="7">
    <source>
        <dbReference type="SAM" id="Phobius"/>
    </source>
</evidence>
<evidence type="ECO:0000313" key="8">
    <source>
        <dbReference type="EMBL" id="EQD50711.1"/>
    </source>
</evidence>
<keyword evidence="6 7" id="KW-0472">Membrane</keyword>
<dbReference type="GO" id="GO:0005886">
    <property type="term" value="C:plasma membrane"/>
    <property type="evidence" value="ECO:0007669"/>
    <property type="project" value="UniProtKB-SubCell"/>
</dbReference>
<reference evidence="8" key="2">
    <citation type="journal article" date="2014" name="ISME J.">
        <title>Microbial stratification in low pH oxic and suboxic macroscopic growths along an acid mine drainage.</title>
        <authorList>
            <person name="Mendez-Garcia C."/>
            <person name="Mesa V."/>
            <person name="Sprenger R.R."/>
            <person name="Richter M."/>
            <person name="Diez M.S."/>
            <person name="Solano J."/>
            <person name="Bargiela R."/>
            <person name="Golyshina O.V."/>
            <person name="Manteca A."/>
            <person name="Ramos J.L."/>
            <person name="Gallego J.R."/>
            <person name="Llorente I."/>
            <person name="Martins Dos Santos V.A."/>
            <person name="Jensen O.N."/>
            <person name="Pelaez A.I."/>
            <person name="Sanchez J."/>
            <person name="Ferrer M."/>
        </authorList>
    </citation>
    <scope>NUCLEOTIDE SEQUENCE</scope>
</reference>